<organism evidence="1 2">
    <name type="scientific">Apibacter adventoris</name>
    <dbReference type="NCBI Taxonomy" id="1679466"/>
    <lineage>
        <taxon>Bacteria</taxon>
        <taxon>Pseudomonadati</taxon>
        <taxon>Bacteroidota</taxon>
        <taxon>Flavobacteriia</taxon>
        <taxon>Flavobacteriales</taxon>
        <taxon>Weeksellaceae</taxon>
        <taxon>Apibacter</taxon>
    </lineage>
</organism>
<keyword evidence="2" id="KW-1185">Reference proteome</keyword>
<dbReference type="OrthoDB" id="9812454at2"/>
<protein>
    <recommendedName>
        <fullName evidence="3">Porin</fullName>
    </recommendedName>
</protein>
<name>A0A2S8AEB6_9FLAO</name>
<evidence type="ECO:0000313" key="1">
    <source>
        <dbReference type="EMBL" id="PQL93208.1"/>
    </source>
</evidence>
<comment type="caution">
    <text evidence="1">The sequence shown here is derived from an EMBL/GenBank/DDBJ whole genome shotgun (WGS) entry which is preliminary data.</text>
</comment>
<dbReference type="AlphaFoldDB" id="A0A2S8AEB6"/>
<accession>A0A2S8AEB6</accession>
<dbReference type="EMBL" id="PSZM01000036">
    <property type="protein sequence ID" value="PQL93208.1"/>
    <property type="molecule type" value="Genomic_DNA"/>
</dbReference>
<reference evidence="1 2" key="1">
    <citation type="submission" date="2018-02" db="EMBL/GenBank/DDBJ databases">
        <title>Genome sequences of Apibacter spp., gut symbionts of Asian honey bees.</title>
        <authorList>
            <person name="Kwong W.K."/>
            <person name="Steele M.I."/>
            <person name="Moran N.A."/>
        </authorList>
    </citation>
    <scope>NUCLEOTIDE SEQUENCE [LARGE SCALE GENOMIC DNA]</scope>
    <source>
        <strain evidence="2">wkB301</strain>
    </source>
</reference>
<sequence>MIKTKFLVLASLFYIFSFSQDNKKEEANSLFNIKSGTENDSVKYYNPTIQSYKYWTEDKAKAIFDTVLTLDKYYKNKMYNHEDSFGLMPFSNIGQAFNPLLYTTNISSSIDLLPQGKSFNLMDEKNIRYFDVQTPMTEFQYNNGYKQGHSLSSLFTHNINSQFNYSIQYKGLRSSGKYMEQLAENNTLLITSNYHTKNQRYNYWTHYLVTHVNNEENGGIKYPNNFEDGDSRFKNRNNMEVNLTGAKSEYEKRRFYFGQQLGIFKSLNNKYPVSVKNIFSAESAHYKYEEKEFLNQYFDTSENMFGSTLDSHNNTKKLRKISNTSSAVVDWTEKLHVEAGLKYEHLEFSFDRMIDPSITFPRTIIDNRLGIAGKLSFNWKEDVKLNTEAEALTGDKFGNSYFLNNYLTLQPLKNYFLEVNLGIKSQIPSLNQLYNQSFYKKFNYFNDNFENERTVQVGGKIHLKPFNSRISAQFYNIDNYVYVDSDYKPQQLSSSVNLVQLGLQNSFEYKKFHLETSLMYQKVTSNDEYLPLPEFVGRATLYYQSQILKKNSEIQLGLNAYYFTKFKSREFFPVTNEFKLQSENGSKIGEYPILDIFLHFKVKRMLIILEGQHFNSSFTGYDFYSTPGNPYIDFRLNVGILWYIFT</sequence>
<proteinExistence type="predicted"/>
<dbReference type="InterPro" id="IPR025631">
    <property type="entry name" value="Porin_10"/>
</dbReference>
<gene>
    <name evidence="1" type="ORF">C4S77_05985</name>
</gene>
<dbReference type="SUPFAM" id="SSF56935">
    <property type="entry name" value="Porins"/>
    <property type="match status" value="1"/>
</dbReference>
<dbReference type="Pfam" id="PF14121">
    <property type="entry name" value="Porin_10"/>
    <property type="match status" value="1"/>
</dbReference>
<evidence type="ECO:0008006" key="3">
    <source>
        <dbReference type="Google" id="ProtNLM"/>
    </source>
</evidence>
<dbReference type="RefSeq" id="WP_105246784.1">
    <property type="nucleotide sequence ID" value="NZ_PSZM01000036.1"/>
</dbReference>
<dbReference type="Proteomes" id="UP000238042">
    <property type="component" value="Unassembled WGS sequence"/>
</dbReference>
<evidence type="ECO:0000313" key="2">
    <source>
        <dbReference type="Proteomes" id="UP000238042"/>
    </source>
</evidence>